<keyword evidence="1" id="KW-0812">Transmembrane</keyword>
<feature type="transmembrane region" description="Helical" evidence="1">
    <location>
        <begin position="20"/>
        <end position="42"/>
    </location>
</feature>
<reference evidence="3" key="1">
    <citation type="submission" date="2010-05" db="EMBL/GenBank/DDBJ databases">
        <title>The complete genome of Truepera radiovictris DSM 17093.</title>
        <authorList>
            <consortium name="US DOE Joint Genome Institute (JGI-PGF)"/>
            <person name="Lucas S."/>
            <person name="Copeland A."/>
            <person name="Lapidus A."/>
            <person name="Glavina del Rio T."/>
            <person name="Dalin E."/>
            <person name="Tice H."/>
            <person name="Bruce D."/>
            <person name="Goodwin L."/>
            <person name="Pitluck S."/>
            <person name="Kyrpides N."/>
            <person name="Mavromatis K."/>
            <person name="Ovchinnikova G."/>
            <person name="Munk A.C."/>
            <person name="Detter J.C."/>
            <person name="Han C."/>
            <person name="Tapia R."/>
            <person name="Land M."/>
            <person name="Hauser L."/>
            <person name="Markowitz V."/>
            <person name="Cheng J.-F."/>
            <person name="Hugenholtz P."/>
            <person name="Woyke T."/>
            <person name="Wu D."/>
            <person name="Tindall B."/>
            <person name="Pomrenke H.G."/>
            <person name="Brambilla E."/>
            <person name="Klenk H.-P."/>
            <person name="Eisen J.A."/>
        </authorList>
    </citation>
    <scope>NUCLEOTIDE SEQUENCE [LARGE SCALE GENOMIC DNA]</scope>
    <source>
        <strain evidence="3">DSM 17093 / CIP 108686 / LMG 22925 / RQ-24</strain>
    </source>
</reference>
<feature type="transmembrane region" description="Helical" evidence="1">
    <location>
        <begin position="107"/>
        <end position="126"/>
    </location>
</feature>
<proteinExistence type="predicted"/>
<dbReference type="HOGENOM" id="CLU_1517283_0_0_0"/>
<dbReference type="EMBL" id="CP002049">
    <property type="protein sequence ID" value="ADI15856.1"/>
    <property type="molecule type" value="Genomic_DNA"/>
</dbReference>
<dbReference type="STRING" id="649638.Trad_2753"/>
<dbReference type="KEGG" id="tra:Trad_2753"/>
<feature type="transmembrane region" description="Helical" evidence="1">
    <location>
        <begin position="54"/>
        <end position="76"/>
    </location>
</feature>
<keyword evidence="1" id="KW-0472">Membrane</keyword>
<organism evidence="2 3">
    <name type="scientific">Truepera radiovictrix (strain DSM 17093 / CIP 108686 / LMG 22925 / RQ-24)</name>
    <dbReference type="NCBI Taxonomy" id="649638"/>
    <lineage>
        <taxon>Bacteria</taxon>
        <taxon>Thermotogati</taxon>
        <taxon>Deinococcota</taxon>
        <taxon>Deinococci</taxon>
        <taxon>Trueperales</taxon>
        <taxon>Trueperaceae</taxon>
        <taxon>Truepera</taxon>
    </lineage>
</organism>
<feature type="transmembrane region" description="Helical" evidence="1">
    <location>
        <begin position="82"/>
        <end position="100"/>
    </location>
</feature>
<gene>
    <name evidence="2" type="ordered locus">Trad_2753</name>
</gene>
<evidence type="ECO:0000256" key="1">
    <source>
        <dbReference type="SAM" id="Phobius"/>
    </source>
</evidence>
<sequence length="177" mass="18998">MTPRAAPRVTVRPAPSPQRLVVGFFLVLLAIVVAVAPLPLLARSLGILASSYAALAFGGLPFAFAAALLAPVAGLLTGDPDWLVMLPLLLSSGLLGFLGLDYAWRYPAVAISPLLYMVPQALAWWLSQRDLFAIALPWQPSAPVWLALHAFVALLGTLQAVGLDRLRERSAQKRGRR</sequence>
<dbReference type="RefSeq" id="WP_013179215.1">
    <property type="nucleotide sequence ID" value="NC_014221.1"/>
</dbReference>
<evidence type="ECO:0000313" key="3">
    <source>
        <dbReference type="Proteomes" id="UP000000379"/>
    </source>
</evidence>
<name>D7CV29_TRURR</name>
<reference evidence="2 3" key="2">
    <citation type="journal article" date="2011" name="Stand. Genomic Sci.">
        <title>Complete genome sequence of Truepera radiovictrix type strain (RQ-24).</title>
        <authorList>
            <person name="Ivanova N."/>
            <person name="Rohde C."/>
            <person name="Munk C."/>
            <person name="Nolan M."/>
            <person name="Lucas S."/>
            <person name="Del Rio T.G."/>
            <person name="Tice H."/>
            <person name="Deshpande S."/>
            <person name="Cheng J.F."/>
            <person name="Tapia R."/>
            <person name="Han C."/>
            <person name="Goodwin L."/>
            <person name="Pitluck S."/>
            <person name="Liolios K."/>
            <person name="Mavromatis K."/>
            <person name="Mikhailova N."/>
            <person name="Pati A."/>
            <person name="Chen A."/>
            <person name="Palaniappan K."/>
            <person name="Land M."/>
            <person name="Hauser L."/>
            <person name="Chang Y.J."/>
            <person name="Jeffries C.D."/>
            <person name="Brambilla E."/>
            <person name="Rohde M."/>
            <person name="Goker M."/>
            <person name="Tindall B.J."/>
            <person name="Woyke T."/>
            <person name="Bristow J."/>
            <person name="Eisen J.A."/>
            <person name="Markowitz V."/>
            <person name="Hugenholtz P."/>
            <person name="Kyrpides N.C."/>
            <person name="Klenk H.P."/>
            <person name="Lapidus A."/>
        </authorList>
    </citation>
    <scope>NUCLEOTIDE SEQUENCE [LARGE SCALE GENOMIC DNA]</scope>
    <source>
        <strain evidence="3">DSM 17093 / CIP 108686 / LMG 22925 / RQ-24</strain>
    </source>
</reference>
<dbReference type="Proteomes" id="UP000000379">
    <property type="component" value="Chromosome"/>
</dbReference>
<protein>
    <submittedName>
        <fullName evidence="2">Uncharacterized protein</fullName>
    </submittedName>
</protein>
<keyword evidence="3" id="KW-1185">Reference proteome</keyword>
<keyword evidence="1" id="KW-1133">Transmembrane helix</keyword>
<evidence type="ECO:0000313" key="2">
    <source>
        <dbReference type="EMBL" id="ADI15856.1"/>
    </source>
</evidence>
<feature type="transmembrane region" description="Helical" evidence="1">
    <location>
        <begin position="146"/>
        <end position="166"/>
    </location>
</feature>
<dbReference type="AlphaFoldDB" id="D7CV29"/>
<accession>D7CV29</accession>